<keyword evidence="2" id="KW-1133">Transmembrane helix</keyword>
<evidence type="ECO:0000256" key="2">
    <source>
        <dbReference type="SAM" id="Phobius"/>
    </source>
</evidence>
<organism evidence="3 4">
    <name type="scientific">Tetraparma gracilis</name>
    <dbReference type="NCBI Taxonomy" id="2962635"/>
    <lineage>
        <taxon>Eukaryota</taxon>
        <taxon>Sar</taxon>
        <taxon>Stramenopiles</taxon>
        <taxon>Ochrophyta</taxon>
        <taxon>Bolidophyceae</taxon>
        <taxon>Parmales</taxon>
        <taxon>Triparmaceae</taxon>
        <taxon>Tetraparma</taxon>
    </lineage>
</organism>
<sequence length="86" mass="8653">MPAAERRLSELSAAVEAARTIPLPFLAVRIPEPPGKTPQPEPAAGGEEEPGGNSGGLVLLGGLVVASQIALLALLAVDPMADKGSF</sequence>
<accession>A0ABQ6M539</accession>
<feature type="region of interest" description="Disordered" evidence="1">
    <location>
        <begin position="28"/>
        <end position="53"/>
    </location>
</feature>
<gene>
    <name evidence="3" type="ORF">TeGR_g12110</name>
</gene>
<evidence type="ECO:0000313" key="3">
    <source>
        <dbReference type="EMBL" id="GMI19609.1"/>
    </source>
</evidence>
<reference evidence="3 4" key="1">
    <citation type="journal article" date="2023" name="Commun. Biol.">
        <title>Genome analysis of Parmales, the sister group of diatoms, reveals the evolutionary specialization of diatoms from phago-mixotrophs to photoautotrophs.</title>
        <authorList>
            <person name="Ban H."/>
            <person name="Sato S."/>
            <person name="Yoshikawa S."/>
            <person name="Yamada K."/>
            <person name="Nakamura Y."/>
            <person name="Ichinomiya M."/>
            <person name="Sato N."/>
            <person name="Blanc-Mathieu R."/>
            <person name="Endo H."/>
            <person name="Kuwata A."/>
            <person name="Ogata H."/>
        </authorList>
    </citation>
    <scope>NUCLEOTIDE SEQUENCE [LARGE SCALE GENOMIC DNA]</scope>
</reference>
<feature type="transmembrane region" description="Helical" evidence="2">
    <location>
        <begin position="57"/>
        <end position="77"/>
    </location>
</feature>
<comment type="caution">
    <text evidence="3">The sequence shown here is derived from an EMBL/GenBank/DDBJ whole genome shotgun (WGS) entry which is preliminary data.</text>
</comment>
<evidence type="ECO:0000256" key="1">
    <source>
        <dbReference type="SAM" id="MobiDB-lite"/>
    </source>
</evidence>
<name>A0ABQ6M539_9STRA</name>
<keyword evidence="4" id="KW-1185">Reference proteome</keyword>
<feature type="compositionally biased region" description="Pro residues" evidence="1">
    <location>
        <begin position="31"/>
        <end position="41"/>
    </location>
</feature>
<keyword evidence="2" id="KW-0812">Transmembrane</keyword>
<protein>
    <submittedName>
        <fullName evidence="3">Uncharacterized protein</fullName>
    </submittedName>
</protein>
<keyword evidence="2" id="KW-0472">Membrane</keyword>
<proteinExistence type="predicted"/>
<dbReference type="EMBL" id="BRYB01001171">
    <property type="protein sequence ID" value="GMI19609.1"/>
    <property type="molecule type" value="Genomic_DNA"/>
</dbReference>
<evidence type="ECO:0000313" key="4">
    <source>
        <dbReference type="Proteomes" id="UP001165060"/>
    </source>
</evidence>
<dbReference type="Proteomes" id="UP001165060">
    <property type="component" value="Unassembled WGS sequence"/>
</dbReference>